<dbReference type="AlphaFoldDB" id="A0AAV2I3D7"/>
<evidence type="ECO:0000256" key="1">
    <source>
        <dbReference type="SAM" id="MobiDB-lite"/>
    </source>
</evidence>
<proteinExistence type="predicted"/>
<name>A0AAV2I3D7_LYMST</name>
<dbReference type="EMBL" id="CAXITT010000381">
    <property type="protein sequence ID" value="CAL1540424.1"/>
    <property type="molecule type" value="Genomic_DNA"/>
</dbReference>
<accession>A0AAV2I3D7</accession>
<dbReference type="Proteomes" id="UP001497497">
    <property type="component" value="Unassembled WGS sequence"/>
</dbReference>
<feature type="compositionally biased region" description="Basic and acidic residues" evidence="1">
    <location>
        <begin position="80"/>
        <end position="96"/>
    </location>
</feature>
<evidence type="ECO:0000313" key="3">
    <source>
        <dbReference type="Proteomes" id="UP001497497"/>
    </source>
</evidence>
<evidence type="ECO:0000313" key="2">
    <source>
        <dbReference type="EMBL" id="CAL1540424.1"/>
    </source>
</evidence>
<protein>
    <submittedName>
        <fullName evidence="2">Uncharacterized protein</fullName>
    </submittedName>
</protein>
<comment type="caution">
    <text evidence="2">The sequence shown here is derived from an EMBL/GenBank/DDBJ whole genome shotgun (WGS) entry which is preliminary data.</text>
</comment>
<reference evidence="2 3" key="1">
    <citation type="submission" date="2024-04" db="EMBL/GenBank/DDBJ databases">
        <authorList>
            <consortium name="Genoscope - CEA"/>
            <person name="William W."/>
        </authorList>
    </citation>
    <scope>NUCLEOTIDE SEQUENCE [LARGE SCALE GENOMIC DNA]</scope>
</reference>
<organism evidence="2 3">
    <name type="scientific">Lymnaea stagnalis</name>
    <name type="common">Great pond snail</name>
    <name type="synonym">Helix stagnalis</name>
    <dbReference type="NCBI Taxonomy" id="6523"/>
    <lineage>
        <taxon>Eukaryota</taxon>
        <taxon>Metazoa</taxon>
        <taxon>Spiralia</taxon>
        <taxon>Lophotrochozoa</taxon>
        <taxon>Mollusca</taxon>
        <taxon>Gastropoda</taxon>
        <taxon>Heterobranchia</taxon>
        <taxon>Euthyneura</taxon>
        <taxon>Panpulmonata</taxon>
        <taxon>Hygrophila</taxon>
        <taxon>Lymnaeoidea</taxon>
        <taxon>Lymnaeidae</taxon>
        <taxon>Lymnaea</taxon>
    </lineage>
</organism>
<sequence length="265" mass="30383">MEEQWRRADKLSPLRIARHELPILPPLEKQSLTSTIVHKRPAFSLGVSPRLVRQTADLRILSLNKHSWSLPHLDKRLTETQRTDPQQEVHANRDDANVPGTGQKDNEATTKLKVIPQNCLGQPYLRRPTTQPTQSVPQNSDLFKIILKGKELKPFSFKGDQLKAIRFYSSHYPLLLKKLFDGYRSLPGSAKTLTGSDVIDALRMTSAEKRIQEITAWIARMDESIVQFETDPEDEGTIETVLRSDPFDPRLWSWNLNKFNLPDIN</sequence>
<feature type="region of interest" description="Disordered" evidence="1">
    <location>
        <begin position="80"/>
        <end position="110"/>
    </location>
</feature>
<keyword evidence="3" id="KW-1185">Reference proteome</keyword>
<gene>
    <name evidence="2" type="ORF">GSLYS_00014073001</name>
</gene>